<protein>
    <submittedName>
        <fullName evidence="2">Uncharacterized protein</fullName>
    </submittedName>
</protein>
<evidence type="ECO:0000313" key="2">
    <source>
        <dbReference type="EMBL" id="QHU22828.1"/>
    </source>
</evidence>
<feature type="region of interest" description="Disordered" evidence="1">
    <location>
        <begin position="152"/>
        <end position="172"/>
    </location>
</feature>
<accession>A0A6C0L2W5</accession>
<dbReference type="EMBL" id="MN741018">
    <property type="protein sequence ID" value="QHU22828.1"/>
    <property type="molecule type" value="Genomic_DNA"/>
</dbReference>
<proteinExistence type="predicted"/>
<reference evidence="2" key="1">
    <citation type="journal article" date="2020" name="Nature">
        <title>Giant virus diversity and host interactions through global metagenomics.</title>
        <authorList>
            <person name="Schulz F."/>
            <person name="Roux S."/>
            <person name="Paez-Espino D."/>
            <person name="Jungbluth S."/>
            <person name="Walsh D.A."/>
            <person name="Denef V.J."/>
            <person name="McMahon K.D."/>
            <person name="Konstantinidis K.T."/>
            <person name="Eloe-Fadrosh E.A."/>
            <person name="Kyrpides N.C."/>
            <person name="Woyke T."/>
        </authorList>
    </citation>
    <scope>NUCLEOTIDE SEQUENCE</scope>
    <source>
        <strain evidence="2">GVMAG-S-ERX555907-63</strain>
    </source>
</reference>
<name>A0A6C0L2W5_9ZZZZ</name>
<evidence type="ECO:0000256" key="1">
    <source>
        <dbReference type="SAM" id="MobiDB-lite"/>
    </source>
</evidence>
<dbReference type="AlphaFoldDB" id="A0A6C0L2W5"/>
<sequence length="172" mass="20281">MSKPFLKSFFFSYPYIYIYMDPILMQQLMMKQGGDSASSDIYEPTNSIERDEDNLDQELPVNNNEESFEDSLVSLIRSMHERMTQIGEALPIIESRMTQIEKTLPQMYSEMRRLAGELQDIKNEQIIQKTYEKKYKSGEPYQPKKAKQFFGLFGGSNRRNRPKKTLSWKYSN</sequence>
<organism evidence="2">
    <name type="scientific">viral metagenome</name>
    <dbReference type="NCBI Taxonomy" id="1070528"/>
    <lineage>
        <taxon>unclassified sequences</taxon>
        <taxon>metagenomes</taxon>
        <taxon>organismal metagenomes</taxon>
    </lineage>
</organism>